<dbReference type="PROSITE" id="PS51186">
    <property type="entry name" value="GNAT"/>
    <property type="match status" value="1"/>
</dbReference>
<dbReference type="Proteomes" id="UP000005459">
    <property type="component" value="Unassembled WGS sequence"/>
</dbReference>
<dbReference type="CDD" id="cd04301">
    <property type="entry name" value="NAT_SF"/>
    <property type="match status" value="1"/>
</dbReference>
<dbReference type="GO" id="GO:0016747">
    <property type="term" value="F:acyltransferase activity, transferring groups other than amino-acyl groups"/>
    <property type="evidence" value="ECO:0007669"/>
    <property type="project" value="InterPro"/>
</dbReference>
<name>F9U5E7_9GAMM</name>
<dbReference type="AlphaFoldDB" id="F9U5E7"/>
<dbReference type="InterPro" id="IPR016181">
    <property type="entry name" value="Acyl_CoA_acyltransferase"/>
</dbReference>
<reference evidence="2 3" key="1">
    <citation type="submission" date="2011-06" db="EMBL/GenBank/DDBJ databases">
        <title>The draft genome of Thiocapsa marina 5811.</title>
        <authorList>
            <consortium name="US DOE Joint Genome Institute (JGI-PGF)"/>
            <person name="Lucas S."/>
            <person name="Han J."/>
            <person name="Cheng J.-F."/>
            <person name="Goodwin L."/>
            <person name="Pitluck S."/>
            <person name="Peters L."/>
            <person name="Land M.L."/>
            <person name="Hauser L."/>
            <person name="Vogl K."/>
            <person name="Liu Z."/>
            <person name="Imhoff J."/>
            <person name="Thiel V."/>
            <person name="Frigaard N.-U."/>
            <person name="Bryant D."/>
            <person name="Woyke T.J."/>
        </authorList>
    </citation>
    <scope>NUCLEOTIDE SEQUENCE [LARGE SCALE GENOMIC DNA]</scope>
    <source>
        <strain evidence="2 3">5811</strain>
    </source>
</reference>
<protein>
    <submittedName>
        <fullName evidence="2">GCN5-related N-acetyltransferase</fullName>
    </submittedName>
</protein>
<dbReference type="eggNOG" id="COG3153">
    <property type="taxonomic scope" value="Bacteria"/>
</dbReference>
<evidence type="ECO:0000313" key="3">
    <source>
        <dbReference type="Proteomes" id="UP000005459"/>
    </source>
</evidence>
<dbReference type="OrthoDB" id="9797178at2"/>
<organism evidence="2 3">
    <name type="scientific">Thiocapsa marina 5811</name>
    <dbReference type="NCBI Taxonomy" id="768671"/>
    <lineage>
        <taxon>Bacteria</taxon>
        <taxon>Pseudomonadati</taxon>
        <taxon>Pseudomonadota</taxon>
        <taxon>Gammaproteobacteria</taxon>
        <taxon>Chromatiales</taxon>
        <taxon>Chromatiaceae</taxon>
        <taxon>Thiocapsa</taxon>
    </lineage>
</organism>
<dbReference type="SUPFAM" id="SSF55729">
    <property type="entry name" value="Acyl-CoA N-acyltransferases (Nat)"/>
    <property type="match status" value="1"/>
</dbReference>
<proteinExistence type="predicted"/>
<keyword evidence="2" id="KW-0808">Transferase</keyword>
<keyword evidence="3" id="KW-1185">Reference proteome</keyword>
<dbReference type="Gene3D" id="3.40.630.30">
    <property type="match status" value="1"/>
</dbReference>
<evidence type="ECO:0000313" key="2">
    <source>
        <dbReference type="EMBL" id="EGV20370.1"/>
    </source>
</evidence>
<dbReference type="Pfam" id="PF00583">
    <property type="entry name" value="Acetyltransf_1"/>
    <property type="match status" value="1"/>
</dbReference>
<gene>
    <name evidence="2" type="ORF">ThimaDRAFT_0148</name>
</gene>
<sequence>MEFSNRPQGREEDIIALFTVTFTASEGTEEGALIGALARNLLIGTAEKDLFVFTAEEDGTMIGSIVFSRLTYEGDDRTVFVLGPVAVATDRQGKGIGQGLLSHGLASLRNAGVDIAVTYGDPNYYAKVGFMPISEAEAQAPFALKHPEGWLGQSLTDRAMTPLKGPSRCVEALNDPLFW</sequence>
<evidence type="ECO:0000259" key="1">
    <source>
        <dbReference type="PROSITE" id="PS51186"/>
    </source>
</evidence>
<dbReference type="InterPro" id="IPR000182">
    <property type="entry name" value="GNAT_dom"/>
</dbReference>
<dbReference type="STRING" id="768671.ThimaDRAFT_0148"/>
<feature type="domain" description="N-acetyltransferase" evidence="1">
    <location>
        <begin position="1"/>
        <end position="156"/>
    </location>
</feature>
<accession>F9U5E7</accession>
<dbReference type="RefSeq" id="WP_007191026.1">
    <property type="nucleotide sequence ID" value="NZ_AFWV01000001.1"/>
</dbReference>
<dbReference type="EMBL" id="AFWV01000001">
    <property type="protein sequence ID" value="EGV20370.1"/>
    <property type="molecule type" value="Genomic_DNA"/>
</dbReference>